<dbReference type="RefSeq" id="WP_009193881.1">
    <property type="nucleotide sequence ID" value="NZ_AODQ01000006.1"/>
</dbReference>
<accession>M7NRW8</accession>
<dbReference type="eggNOG" id="COG0521">
    <property type="taxonomic scope" value="Bacteria"/>
</dbReference>
<proteinExistence type="predicted"/>
<dbReference type="Pfam" id="PF12741">
    <property type="entry name" value="SusD-like"/>
    <property type="match status" value="1"/>
</dbReference>
<dbReference type="AlphaFoldDB" id="M7NRW8"/>
<evidence type="ECO:0000313" key="2">
    <source>
        <dbReference type="EMBL" id="EMR04440.1"/>
    </source>
</evidence>
<dbReference type="InterPro" id="IPR024302">
    <property type="entry name" value="SusD-like"/>
</dbReference>
<evidence type="ECO:0000256" key="1">
    <source>
        <dbReference type="SAM" id="MobiDB-lite"/>
    </source>
</evidence>
<dbReference type="PROSITE" id="PS51257">
    <property type="entry name" value="PROKAR_LIPOPROTEIN"/>
    <property type="match status" value="1"/>
</dbReference>
<dbReference type="Proteomes" id="UP000011910">
    <property type="component" value="Unassembled WGS sequence"/>
</dbReference>
<dbReference type="EMBL" id="AODQ01000006">
    <property type="protein sequence ID" value="EMR04440.1"/>
    <property type="molecule type" value="Genomic_DNA"/>
</dbReference>
<dbReference type="InterPro" id="IPR011990">
    <property type="entry name" value="TPR-like_helical_dom_sf"/>
</dbReference>
<reference evidence="2 3" key="1">
    <citation type="journal article" date="2013" name="Genome Announc.">
        <title>Draft Genome Sequence of Cesiribacter andamanensis Strain AMV16T, Isolated from a Soil Sample from a Mud Volcano in the Andaman Islands, India.</title>
        <authorList>
            <person name="Shivaji S."/>
            <person name="Ara S."/>
            <person name="Begum Z."/>
            <person name="Srinivas T.N."/>
            <person name="Singh A."/>
            <person name="Kumar Pinnaka A."/>
        </authorList>
    </citation>
    <scope>NUCLEOTIDE SEQUENCE [LARGE SCALE GENOMIC DNA]</scope>
    <source>
        <strain evidence="2 3">AMV16</strain>
    </source>
</reference>
<organism evidence="2 3">
    <name type="scientific">Cesiribacter andamanensis AMV16</name>
    <dbReference type="NCBI Taxonomy" id="1279009"/>
    <lineage>
        <taxon>Bacteria</taxon>
        <taxon>Pseudomonadati</taxon>
        <taxon>Bacteroidota</taxon>
        <taxon>Cytophagia</taxon>
        <taxon>Cytophagales</taxon>
        <taxon>Cesiribacteraceae</taxon>
        <taxon>Cesiribacter</taxon>
    </lineage>
</organism>
<name>M7NRW8_9BACT</name>
<sequence>MKNIYKYLLLLAVSAGSYSCESLVDDLNEDPNNPGDAPAELMLPGAELANVMVQEGDWARLAGMWTGYFTGVDRQYASLNQYVTTSGDYDATWGNLYAGVVKNTRIIRAKAEAGNNPSLGAVASIIEANAVGTAAALFGDVPFREAANPEFPSPAYDPQEQVYADLQQLLTDAIEALEEGRGTIPSTSIHGLSRAAWIEVAHTLKARYYMHTRQYEEAYEEAQMGISTLGNSLSVDHGSTYGGNLNLFNSFMDWDRPGYMSARDGLAPRLLFADEASYRGNTKTNEEARANFAYITDEQYAEGYEPNFYGYWWGTAPGLFGADATYYIVSYMENQLTLAEAGARTQGFEVGLQHLNEYRAFLNDGGYLNADYVAEFELEYSYEPYTLLDFTLAGVENPDGTAPLNALMREILEERYITFIGHIEGFNDMRRLNNSADPFYNFRVMVTPNTGTALPERFLYPQAEINSNPSVPSPQPGLFQPTPIND</sequence>
<comment type="caution">
    <text evidence="2">The sequence shown here is derived from an EMBL/GenBank/DDBJ whole genome shotgun (WGS) entry which is preliminary data.</text>
</comment>
<keyword evidence="3" id="KW-1185">Reference proteome</keyword>
<dbReference type="STRING" id="1279009.ADICEAN_00474"/>
<protein>
    <submittedName>
        <fullName evidence="2">Starch-binding associating with outer membrane</fullName>
    </submittedName>
</protein>
<gene>
    <name evidence="2" type="ORF">ADICEAN_00474</name>
</gene>
<dbReference type="Gene3D" id="1.25.40.390">
    <property type="match status" value="1"/>
</dbReference>
<dbReference type="SUPFAM" id="SSF48452">
    <property type="entry name" value="TPR-like"/>
    <property type="match status" value="1"/>
</dbReference>
<dbReference type="OrthoDB" id="622163at2"/>
<evidence type="ECO:0000313" key="3">
    <source>
        <dbReference type="Proteomes" id="UP000011910"/>
    </source>
</evidence>
<feature type="region of interest" description="Disordered" evidence="1">
    <location>
        <begin position="465"/>
        <end position="486"/>
    </location>
</feature>